<dbReference type="GO" id="GO:0006886">
    <property type="term" value="P:intracellular protein transport"/>
    <property type="evidence" value="ECO:0007669"/>
    <property type="project" value="InterPro"/>
</dbReference>
<dbReference type="InterPro" id="IPR026739">
    <property type="entry name" value="AP_beta"/>
</dbReference>
<dbReference type="PANTHER" id="PTHR11134">
    <property type="entry name" value="ADAPTOR COMPLEX SUBUNIT BETA FAMILY MEMBER"/>
    <property type="match status" value="1"/>
</dbReference>
<keyword evidence="4" id="KW-0653">Protein transport</keyword>
<reference evidence="7 8" key="1">
    <citation type="submission" date="2023-01" db="EMBL/GenBank/DDBJ databases">
        <authorList>
            <person name="Kreplak J."/>
        </authorList>
    </citation>
    <scope>NUCLEOTIDE SEQUENCE [LARGE SCALE GENOMIC DNA]</scope>
</reference>
<evidence type="ECO:0000259" key="6">
    <source>
        <dbReference type="Pfam" id="PF01602"/>
    </source>
</evidence>
<dbReference type="InterPro" id="IPR002553">
    <property type="entry name" value="Clathrin/coatomer_adapt-like_N"/>
</dbReference>
<comment type="subcellular location">
    <subcellularLocation>
        <location evidence="1">Endomembrane system</location>
    </subcellularLocation>
</comment>
<dbReference type="Proteomes" id="UP001157006">
    <property type="component" value="Chromosome 4"/>
</dbReference>
<evidence type="ECO:0000256" key="2">
    <source>
        <dbReference type="ARBA" id="ARBA00006613"/>
    </source>
</evidence>
<evidence type="ECO:0000256" key="4">
    <source>
        <dbReference type="ARBA" id="ARBA00022927"/>
    </source>
</evidence>
<evidence type="ECO:0000313" key="7">
    <source>
        <dbReference type="EMBL" id="CAI8611107.1"/>
    </source>
</evidence>
<dbReference type="InterPro" id="IPR011989">
    <property type="entry name" value="ARM-like"/>
</dbReference>
<keyword evidence="8" id="KW-1185">Reference proteome</keyword>
<dbReference type="InterPro" id="IPR016024">
    <property type="entry name" value="ARM-type_fold"/>
</dbReference>
<dbReference type="EMBL" id="OX451739">
    <property type="protein sequence ID" value="CAI8611107.1"/>
    <property type="molecule type" value="Genomic_DNA"/>
</dbReference>
<dbReference type="FunFam" id="1.25.10.10:FF:001573">
    <property type="entry name" value="Beta-adaptin-like protein C"/>
    <property type="match status" value="1"/>
</dbReference>
<evidence type="ECO:0000256" key="3">
    <source>
        <dbReference type="ARBA" id="ARBA00022448"/>
    </source>
</evidence>
<dbReference type="SUPFAM" id="SSF48371">
    <property type="entry name" value="ARM repeat"/>
    <property type="match status" value="1"/>
</dbReference>
<keyword evidence="3" id="KW-0813">Transport</keyword>
<dbReference type="GO" id="GO:0030117">
    <property type="term" value="C:membrane coat"/>
    <property type="evidence" value="ECO:0007669"/>
    <property type="project" value="InterPro"/>
</dbReference>
<evidence type="ECO:0000256" key="5">
    <source>
        <dbReference type="ARBA" id="ARBA00023136"/>
    </source>
</evidence>
<gene>
    <name evidence="7" type="ORF">VFH_IV213760</name>
</gene>
<keyword evidence="5" id="KW-0472">Membrane</keyword>
<comment type="similarity">
    <text evidence="2">Belongs to the adaptor complexes large subunit family.</text>
</comment>
<dbReference type="Gene3D" id="1.25.10.10">
    <property type="entry name" value="Leucine-rich Repeat Variant"/>
    <property type="match status" value="1"/>
</dbReference>
<evidence type="ECO:0000256" key="1">
    <source>
        <dbReference type="ARBA" id="ARBA00004308"/>
    </source>
</evidence>
<evidence type="ECO:0000313" key="8">
    <source>
        <dbReference type="Proteomes" id="UP001157006"/>
    </source>
</evidence>
<name>A0AAV1AL23_VICFA</name>
<organism evidence="7 8">
    <name type="scientific">Vicia faba</name>
    <name type="common">Broad bean</name>
    <name type="synonym">Faba vulgaris</name>
    <dbReference type="NCBI Taxonomy" id="3906"/>
    <lineage>
        <taxon>Eukaryota</taxon>
        <taxon>Viridiplantae</taxon>
        <taxon>Streptophyta</taxon>
        <taxon>Embryophyta</taxon>
        <taxon>Tracheophyta</taxon>
        <taxon>Spermatophyta</taxon>
        <taxon>Magnoliopsida</taxon>
        <taxon>eudicotyledons</taxon>
        <taxon>Gunneridae</taxon>
        <taxon>Pentapetalae</taxon>
        <taxon>rosids</taxon>
        <taxon>fabids</taxon>
        <taxon>Fabales</taxon>
        <taxon>Fabaceae</taxon>
        <taxon>Papilionoideae</taxon>
        <taxon>50 kb inversion clade</taxon>
        <taxon>NPAAA clade</taxon>
        <taxon>Hologalegina</taxon>
        <taxon>IRL clade</taxon>
        <taxon>Fabeae</taxon>
        <taxon>Vicia</taxon>
    </lineage>
</organism>
<sequence length="167" mass="19127">MEKLEIMIKLATDRNIDQVLLEFKGYATGVDVDFVRKAVRAIGRCAIKLERAAERCISVLLELIKIKVNYVVQEAIIVIKDIFRRYSNTYESIIATLCESLDTLDEPEAKASMIWRISEYAERIDNADKLLVNIATLSSVHHSHPCFYNIIQQLSLKLINPKKRLCS</sequence>
<dbReference type="GO" id="GO:0016192">
    <property type="term" value="P:vesicle-mediated transport"/>
    <property type="evidence" value="ECO:0007669"/>
    <property type="project" value="InterPro"/>
</dbReference>
<dbReference type="Pfam" id="PF01602">
    <property type="entry name" value="Adaptin_N"/>
    <property type="match status" value="1"/>
</dbReference>
<accession>A0AAV1AL23</accession>
<proteinExistence type="inferred from homology"/>
<dbReference type="GO" id="GO:0012505">
    <property type="term" value="C:endomembrane system"/>
    <property type="evidence" value="ECO:0007669"/>
    <property type="project" value="UniProtKB-SubCell"/>
</dbReference>
<feature type="domain" description="Clathrin/coatomer adaptor adaptin-like N-terminal" evidence="6">
    <location>
        <begin position="2"/>
        <end position="158"/>
    </location>
</feature>
<protein>
    <recommendedName>
        <fullName evidence="6">Clathrin/coatomer adaptor adaptin-like N-terminal domain-containing protein</fullName>
    </recommendedName>
</protein>
<dbReference type="AlphaFoldDB" id="A0AAV1AL23"/>